<dbReference type="Gene3D" id="3.40.50.1820">
    <property type="entry name" value="alpha/beta hydrolase"/>
    <property type="match status" value="1"/>
</dbReference>
<gene>
    <name evidence="2" type="ORF">EJ04DRAFT_436876</name>
</gene>
<dbReference type="InterPro" id="IPR052897">
    <property type="entry name" value="Sec-Metab_Biosynth_Hydrolase"/>
</dbReference>
<dbReference type="PANTHER" id="PTHR37017">
    <property type="entry name" value="AB HYDROLASE-1 DOMAIN-CONTAINING PROTEIN-RELATED"/>
    <property type="match status" value="1"/>
</dbReference>
<feature type="domain" description="AB hydrolase-1" evidence="1">
    <location>
        <begin position="50"/>
        <end position="245"/>
    </location>
</feature>
<reference evidence="2" key="1">
    <citation type="journal article" date="2020" name="Stud. Mycol.">
        <title>101 Dothideomycetes genomes: a test case for predicting lifestyles and emergence of pathogens.</title>
        <authorList>
            <person name="Haridas S."/>
            <person name="Albert R."/>
            <person name="Binder M."/>
            <person name="Bloem J."/>
            <person name="Labutti K."/>
            <person name="Salamov A."/>
            <person name="Andreopoulos B."/>
            <person name="Baker S."/>
            <person name="Barry K."/>
            <person name="Bills G."/>
            <person name="Bluhm B."/>
            <person name="Cannon C."/>
            <person name="Castanera R."/>
            <person name="Culley D."/>
            <person name="Daum C."/>
            <person name="Ezra D."/>
            <person name="Gonzalez J."/>
            <person name="Henrissat B."/>
            <person name="Kuo A."/>
            <person name="Liang C."/>
            <person name="Lipzen A."/>
            <person name="Lutzoni F."/>
            <person name="Magnuson J."/>
            <person name="Mondo S."/>
            <person name="Nolan M."/>
            <person name="Ohm R."/>
            <person name="Pangilinan J."/>
            <person name="Park H.-J."/>
            <person name="Ramirez L."/>
            <person name="Alfaro M."/>
            <person name="Sun H."/>
            <person name="Tritt A."/>
            <person name="Yoshinaga Y."/>
            <person name="Zwiers L.-H."/>
            <person name="Turgeon B."/>
            <person name="Goodwin S."/>
            <person name="Spatafora J."/>
            <person name="Crous P."/>
            <person name="Grigoriev I."/>
        </authorList>
    </citation>
    <scope>NUCLEOTIDE SEQUENCE</scope>
    <source>
        <strain evidence="2">CBS 125425</strain>
    </source>
</reference>
<evidence type="ECO:0000313" key="3">
    <source>
        <dbReference type="Proteomes" id="UP000799444"/>
    </source>
</evidence>
<dbReference type="OrthoDB" id="1263307at2759"/>
<dbReference type="Proteomes" id="UP000799444">
    <property type="component" value="Unassembled WGS sequence"/>
</dbReference>
<comment type="caution">
    <text evidence="2">The sequence shown here is derived from an EMBL/GenBank/DDBJ whole genome shotgun (WGS) entry which is preliminary data.</text>
</comment>
<dbReference type="InterPro" id="IPR029058">
    <property type="entry name" value="AB_hydrolase_fold"/>
</dbReference>
<dbReference type="PANTHER" id="PTHR37017:SF13">
    <property type="entry name" value="AB HYDROLASE-1 DOMAIN-CONTAINING PROTEIN"/>
    <property type="match status" value="1"/>
</dbReference>
<proteinExistence type="predicted"/>
<dbReference type="AlphaFoldDB" id="A0A9P4UZT8"/>
<organism evidence="2 3">
    <name type="scientific">Polyplosphaeria fusca</name>
    <dbReference type="NCBI Taxonomy" id="682080"/>
    <lineage>
        <taxon>Eukaryota</taxon>
        <taxon>Fungi</taxon>
        <taxon>Dikarya</taxon>
        <taxon>Ascomycota</taxon>
        <taxon>Pezizomycotina</taxon>
        <taxon>Dothideomycetes</taxon>
        <taxon>Pleosporomycetidae</taxon>
        <taxon>Pleosporales</taxon>
        <taxon>Tetraplosphaeriaceae</taxon>
        <taxon>Polyplosphaeria</taxon>
    </lineage>
</organism>
<dbReference type="InterPro" id="IPR000073">
    <property type="entry name" value="AB_hydrolase_1"/>
</dbReference>
<dbReference type="EMBL" id="ML996146">
    <property type="protein sequence ID" value="KAF2734592.1"/>
    <property type="molecule type" value="Genomic_DNA"/>
</dbReference>
<dbReference type="Pfam" id="PF12697">
    <property type="entry name" value="Abhydrolase_6"/>
    <property type="match status" value="1"/>
</dbReference>
<name>A0A9P4UZT8_9PLEO</name>
<evidence type="ECO:0000313" key="2">
    <source>
        <dbReference type="EMBL" id="KAF2734592.1"/>
    </source>
</evidence>
<keyword evidence="3" id="KW-1185">Reference proteome</keyword>
<dbReference type="SUPFAM" id="SSF53474">
    <property type="entry name" value="alpha/beta-Hydrolases"/>
    <property type="match status" value="1"/>
</dbReference>
<sequence>MATKPTILIVPGSFCEPTFYTPLISALNNKGIPTKGLWLKSATKKPGLPTMADDAASIAADIEKEVDQGKDVVLVAHSYGGVPASQAVEGLVKSKREKEGKKGGVVRLAYVTALVPSEGGAAAGVLSDGSSPANSYMTIDEDGWMQLTDLSGVALYVFNDLSPEEGLKQAAKFTSHSSASFAGELTYAGYKDVPVSYLFCENDTCVPPKGQQNGLDSIEATGRKPDVTRINSDHVPFVSHPDEVLNWFVKLAELGGKE</sequence>
<accession>A0A9P4UZT8</accession>
<evidence type="ECO:0000259" key="1">
    <source>
        <dbReference type="Pfam" id="PF12697"/>
    </source>
</evidence>
<protein>
    <submittedName>
        <fullName evidence="2">Alpha/beta-hydrolase</fullName>
    </submittedName>
</protein>